<evidence type="ECO:0000259" key="9">
    <source>
        <dbReference type="Pfam" id="PF02771"/>
    </source>
</evidence>
<evidence type="ECO:0000259" key="7">
    <source>
        <dbReference type="Pfam" id="PF00441"/>
    </source>
</evidence>
<dbReference type="PANTHER" id="PTHR43292">
    <property type="entry name" value="ACYL-COA DEHYDROGENASE"/>
    <property type="match status" value="1"/>
</dbReference>
<dbReference type="Pfam" id="PF02770">
    <property type="entry name" value="Acyl-CoA_dh_M"/>
    <property type="match status" value="1"/>
</dbReference>
<evidence type="ECO:0000259" key="8">
    <source>
        <dbReference type="Pfam" id="PF02770"/>
    </source>
</evidence>
<reference evidence="10 11" key="1">
    <citation type="submission" date="2019-02" db="EMBL/GenBank/DDBJ databases">
        <authorList>
            <consortium name="Pathogen Informatics"/>
        </authorList>
    </citation>
    <scope>NUCLEOTIDE SEQUENCE [LARGE SCALE GENOMIC DNA]</scope>
    <source>
        <strain evidence="10 11">3012STDY6756503</strain>
    </source>
</reference>
<dbReference type="RefSeq" id="WP_131734869.1">
    <property type="nucleotide sequence ID" value="NZ_CAACYD010000007.1"/>
</dbReference>
<organism evidence="10 11">
    <name type="scientific">Gordonia paraffinivorans</name>
    <dbReference type="NCBI Taxonomy" id="175628"/>
    <lineage>
        <taxon>Bacteria</taxon>
        <taxon>Bacillati</taxon>
        <taxon>Actinomycetota</taxon>
        <taxon>Actinomycetes</taxon>
        <taxon>Mycobacteriales</taxon>
        <taxon>Gordoniaceae</taxon>
        <taxon>Gordonia</taxon>
    </lineage>
</organism>
<evidence type="ECO:0000256" key="6">
    <source>
        <dbReference type="RuleBase" id="RU362125"/>
    </source>
</evidence>
<dbReference type="InterPro" id="IPR013786">
    <property type="entry name" value="AcylCoA_DH/ox_N"/>
</dbReference>
<dbReference type="EMBL" id="CAACYD010000007">
    <property type="protein sequence ID" value="VFA89654.1"/>
    <property type="molecule type" value="Genomic_DNA"/>
</dbReference>
<evidence type="ECO:0000256" key="4">
    <source>
        <dbReference type="ARBA" id="ARBA00022827"/>
    </source>
</evidence>
<dbReference type="InterPro" id="IPR006091">
    <property type="entry name" value="Acyl-CoA_Oxase/DH_mid-dom"/>
</dbReference>
<comment type="caution">
    <text evidence="10">The sequence shown here is derived from an EMBL/GenBank/DDBJ whole genome shotgun (WGS) entry which is preliminary data.</text>
</comment>
<dbReference type="EC" id="1.3.99.-" evidence="10"/>
<evidence type="ECO:0000313" key="10">
    <source>
        <dbReference type="EMBL" id="VFA89654.1"/>
    </source>
</evidence>
<evidence type="ECO:0000256" key="2">
    <source>
        <dbReference type="ARBA" id="ARBA00009347"/>
    </source>
</evidence>
<feature type="domain" description="Acyl-CoA dehydrogenase/oxidase C-terminal" evidence="7">
    <location>
        <begin position="238"/>
        <end position="382"/>
    </location>
</feature>
<dbReference type="Gene3D" id="2.40.110.10">
    <property type="entry name" value="Butyryl-CoA Dehydrogenase, subunit A, domain 2"/>
    <property type="match status" value="1"/>
</dbReference>
<comment type="similarity">
    <text evidence="2 6">Belongs to the acyl-CoA dehydrogenase family.</text>
</comment>
<dbReference type="InterPro" id="IPR046373">
    <property type="entry name" value="Acyl-CoA_Oxase/DH_mid-dom_sf"/>
</dbReference>
<dbReference type="Gene3D" id="1.20.140.10">
    <property type="entry name" value="Butyryl-CoA Dehydrogenase, subunit A, domain 3"/>
    <property type="match status" value="1"/>
</dbReference>
<dbReference type="Proteomes" id="UP000360750">
    <property type="component" value="Unassembled WGS sequence"/>
</dbReference>
<evidence type="ECO:0000256" key="5">
    <source>
        <dbReference type="ARBA" id="ARBA00023002"/>
    </source>
</evidence>
<comment type="cofactor">
    <cofactor evidence="1 6">
        <name>FAD</name>
        <dbReference type="ChEBI" id="CHEBI:57692"/>
    </cofactor>
</comment>
<dbReference type="AlphaFoldDB" id="A0ABD7V683"/>
<keyword evidence="3 6" id="KW-0285">Flavoprotein</keyword>
<keyword evidence="4 6" id="KW-0274">FAD</keyword>
<gene>
    <name evidence="10" type="ORF">NCTC8139_03222</name>
</gene>
<dbReference type="InterPro" id="IPR037069">
    <property type="entry name" value="AcylCoA_DH/ox_N_sf"/>
</dbReference>
<protein>
    <submittedName>
        <fullName evidence="10">Acyl-CoA dehydrogenase fadE12</fullName>
        <ecNumber evidence="10">1.3.99.-</ecNumber>
    </submittedName>
</protein>
<dbReference type="PANTHER" id="PTHR43292:SF4">
    <property type="entry name" value="ACYL-COA DEHYDROGENASE FADE34"/>
    <property type="match status" value="1"/>
</dbReference>
<proteinExistence type="inferred from homology"/>
<evidence type="ECO:0000256" key="1">
    <source>
        <dbReference type="ARBA" id="ARBA00001974"/>
    </source>
</evidence>
<dbReference type="Pfam" id="PF00441">
    <property type="entry name" value="Acyl-CoA_dh_1"/>
    <property type="match status" value="1"/>
</dbReference>
<dbReference type="InterPro" id="IPR009100">
    <property type="entry name" value="AcylCoA_DH/oxidase_NM_dom_sf"/>
</dbReference>
<evidence type="ECO:0000256" key="3">
    <source>
        <dbReference type="ARBA" id="ARBA00022630"/>
    </source>
</evidence>
<dbReference type="InterPro" id="IPR009075">
    <property type="entry name" value="AcylCo_DH/oxidase_C"/>
</dbReference>
<dbReference type="GO" id="GO:0016491">
    <property type="term" value="F:oxidoreductase activity"/>
    <property type="evidence" value="ECO:0007669"/>
    <property type="project" value="UniProtKB-KW"/>
</dbReference>
<dbReference type="PROSITE" id="PS00072">
    <property type="entry name" value="ACYL_COA_DH_1"/>
    <property type="match status" value="1"/>
</dbReference>
<feature type="domain" description="Acyl-CoA oxidase/dehydrogenase middle" evidence="8">
    <location>
        <begin position="131"/>
        <end position="224"/>
    </location>
</feature>
<dbReference type="SUPFAM" id="SSF47203">
    <property type="entry name" value="Acyl-CoA dehydrogenase C-terminal domain-like"/>
    <property type="match status" value="1"/>
</dbReference>
<name>A0ABD7V683_9ACTN</name>
<accession>A0ABD7V683</accession>
<dbReference type="Gene3D" id="1.10.540.10">
    <property type="entry name" value="Acyl-CoA dehydrogenase/oxidase, N-terminal domain"/>
    <property type="match status" value="1"/>
</dbReference>
<dbReference type="InterPro" id="IPR006089">
    <property type="entry name" value="Acyl-CoA_DH_CS"/>
</dbReference>
<dbReference type="InterPro" id="IPR036250">
    <property type="entry name" value="AcylCo_DH-like_C"/>
</dbReference>
<evidence type="ECO:0000313" key="11">
    <source>
        <dbReference type="Proteomes" id="UP000360750"/>
    </source>
</evidence>
<dbReference type="Pfam" id="PF02771">
    <property type="entry name" value="Acyl-CoA_dh_N"/>
    <property type="match status" value="1"/>
</dbReference>
<keyword evidence="5 6" id="KW-0560">Oxidoreductase</keyword>
<dbReference type="InterPro" id="IPR052161">
    <property type="entry name" value="Mycobact_Acyl-CoA_DH"/>
</dbReference>
<dbReference type="SUPFAM" id="SSF56645">
    <property type="entry name" value="Acyl-CoA dehydrogenase NM domain-like"/>
    <property type="match status" value="1"/>
</dbReference>
<feature type="domain" description="Acyl-CoA dehydrogenase/oxidase N-terminal" evidence="9">
    <location>
        <begin position="14"/>
        <end position="126"/>
    </location>
</feature>
<sequence>MTGTITETRAVTRDDLEALRADVRAFLRDEIDRGAFEPDVDSWMTGFDPEFSRRLGERGWLGMTIPQAYGGRGRTATERFVITEELLAHGAPVAAHWIADRQMAPGILANGTEEQKQRYLPGIAAGTSFFAIGMSEPDAGSDLAAVRTRAVAGGDSWTISGTKVWTTGAHLAHAMVLLARTDGRPEDRHEGLSQLVIDLPHPDIEIRPLESIDGQAHFNEVIFHDAVVDSSALLGERGKGWSQVMRELAFERSGPERYLSTMPLLRAWADELRTHGATEEQRVTLGTLTARAWALRSMSLQVADELSAGRRPDVLAAMVKDLGSTFEGDLVDAIRSSSGVAARRSGGSRMERLLAQSVLHTPAFTLRGGTNEILRGIVARGLGIR</sequence>
<dbReference type="GeneID" id="60751202"/>